<comment type="caution">
    <text evidence="2">The sequence shown here is derived from an EMBL/GenBank/DDBJ whole genome shotgun (WGS) entry which is preliminary data.</text>
</comment>
<dbReference type="GO" id="GO:0005886">
    <property type="term" value="C:plasma membrane"/>
    <property type="evidence" value="ECO:0007669"/>
    <property type="project" value="UniProtKB-SubCell"/>
</dbReference>
<feature type="transmembrane region" description="Helical" evidence="1">
    <location>
        <begin position="12"/>
        <end position="33"/>
    </location>
</feature>
<name>V4HJ67_9EURY</name>
<evidence type="ECO:0008006" key="4">
    <source>
        <dbReference type="Google" id="ProtNLM"/>
    </source>
</evidence>
<dbReference type="OrthoDB" id="204776at2157"/>
<evidence type="ECO:0000256" key="1">
    <source>
        <dbReference type="SAM" id="Phobius"/>
    </source>
</evidence>
<feature type="transmembrane region" description="Helical" evidence="1">
    <location>
        <begin position="235"/>
        <end position="256"/>
    </location>
</feature>
<organism evidence="2 3">
    <name type="scientific">Candidatus Halobonum tyrrellensis G22</name>
    <dbReference type="NCBI Taxonomy" id="1324957"/>
    <lineage>
        <taxon>Archaea</taxon>
        <taxon>Methanobacteriati</taxon>
        <taxon>Methanobacteriota</taxon>
        <taxon>Stenosarchaea group</taxon>
        <taxon>Halobacteria</taxon>
        <taxon>Halobacteriales</taxon>
        <taxon>Haloferacaceae</taxon>
        <taxon>Candidatus Halobonum</taxon>
    </lineage>
</organism>
<accession>V4HJ67</accession>
<dbReference type="eggNOG" id="arCOG08617">
    <property type="taxonomic scope" value="Archaea"/>
</dbReference>
<dbReference type="EMBL" id="ASGZ01000005">
    <property type="protein sequence ID" value="ESP89793.1"/>
    <property type="molecule type" value="Genomic_DNA"/>
</dbReference>
<evidence type="ECO:0000313" key="2">
    <source>
        <dbReference type="EMBL" id="ESP89793.1"/>
    </source>
</evidence>
<sequence length="261" mass="27663">MREIVRYETERRLPAAIAVSAGLSAFAGLFFAIGPSIVDEVDLAAYAEAFPPAFQSAFGIDAIGSLEGLFATELYQFGWILLLGLYFAYSAGALVAGNVEHGRLDLLLASPVSRTSVLLGKFLSLLAPMLLVNVVVGSVVYVGSALVDEPFAFADVAMAHLLSVPYLLVCAGLGLFVSVLVSSGSLAQRGGIGLVFGLFMVESVVTDTDFEWLGALSPTRYYDPTEILVEGTYDLAGGVILLEAAILLVIASALRFQRRDI</sequence>
<keyword evidence="3" id="KW-1185">Reference proteome</keyword>
<dbReference type="GO" id="GO:0140359">
    <property type="term" value="F:ABC-type transporter activity"/>
    <property type="evidence" value="ECO:0007669"/>
    <property type="project" value="InterPro"/>
</dbReference>
<dbReference type="PANTHER" id="PTHR37305:SF2">
    <property type="entry name" value="BACITRACIN TRANSPORT PERMEASE PROTEIN BCRB"/>
    <property type="match status" value="1"/>
</dbReference>
<keyword evidence="1" id="KW-0472">Membrane</keyword>
<feature type="transmembrane region" description="Helical" evidence="1">
    <location>
        <begin position="77"/>
        <end position="97"/>
    </location>
</feature>
<dbReference type="Proteomes" id="UP000017840">
    <property type="component" value="Unassembled WGS sequence"/>
</dbReference>
<dbReference type="AlphaFoldDB" id="V4HJ67"/>
<dbReference type="RefSeq" id="WP_023393068.1">
    <property type="nucleotide sequence ID" value="NZ_ASGZ01000005.1"/>
</dbReference>
<keyword evidence="1" id="KW-1133">Transmembrane helix</keyword>
<reference evidence="2 3" key="1">
    <citation type="journal article" date="2013" name="Genome Announc.">
        <title>Draft Genome Sequence of 'Candidatus Halobonum tyrrellensis' Strain G22, Isolated from the Hypersaline Waters of Lake Tyrrell, Australia.</title>
        <authorList>
            <person name="Ugalde J.A."/>
            <person name="Narasingarao P."/>
            <person name="Kuo S."/>
            <person name="Podell S."/>
            <person name="Allen E.E."/>
        </authorList>
    </citation>
    <scope>NUCLEOTIDE SEQUENCE [LARGE SCALE GENOMIC DNA]</scope>
    <source>
        <strain evidence="2 3">G22</strain>
    </source>
</reference>
<evidence type="ECO:0000313" key="3">
    <source>
        <dbReference type="Proteomes" id="UP000017840"/>
    </source>
</evidence>
<dbReference type="PANTHER" id="PTHR37305">
    <property type="entry name" value="INTEGRAL MEMBRANE PROTEIN-RELATED"/>
    <property type="match status" value="1"/>
</dbReference>
<dbReference type="STRING" id="1324957.K933_02381"/>
<feature type="transmembrane region" description="Helical" evidence="1">
    <location>
        <begin position="193"/>
        <end position="215"/>
    </location>
</feature>
<feature type="transmembrane region" description="Helical" evidence="1">
    <location>
        <begin position="163"/>
        <end position="181"/>
    </location>
</feature>
<protein>
    <recommendedName>
        <fullName evidence="4">ABC transporter permease</fullName>
    </recommendedName>
</protein>
<proteinExistence type="predicted"/>
<feature type="transmembrane region" description="Helical" evidence="1">
    <location>
        <begin position="118"/>
        <end position="143"/>
    </location>
</feature>
<gene>
    <name evidence="2" type="ORF">K933_02381</name>
</gene>
<keyword evidence="1" id="KW-0812">Transmembrane</keyword>
<dbReference type="Pfam" id="PF12679">
    <property type="entry name" value="ABC2_membrane_2"/>
    <property type="match status" value="1"/>
</dbReference>